<feature type="compositionally biased region" description="Basic and acidic residues" evidence="1">
    <location>
        <begin position="190"/>
        <end position="204"/>
    </location>
</feature>
<gene>
    <name evidence="3 4 5 6" type="primary">LOC106055078</name>
</gene>
<dbReference type="PANTHER" id="PTHR21520:SF2">
    <property type="entry name" value="GLUTAMATE-RICH PROTEIN 2"/>
    <property type="match status" value="1"/>
</dbReference>
<feature type="region of interest" description="Disordered" evidence="1">
    <location>
        <begin position="183"/>
        <end position="204"/>
    </location>
</feature>
<dbReference type="GeneID" id="106055078"/>
<organism evidence="2 3">
    <name type="scientific">Biomphalaria glabrata</name>
    <name type="common">Bloodfluke planorb</name>
    <name type="synonym">Freshwater snail</name>
    <dbReference type="NCBI Taxonomy" id="6526"/>
    <lineage>
        <taxon>Eukaryota</taxon>
        <taxon>Metazoa</taxon>
        <taxon>Spiralia</taxon>
        <taxon>Lophotrochozoa</taxon>
        <taxon>Mollusca</taxon>
        <taxon>Gastropoda</taxon>
        <taxon>Heterobranchia</taxon>
        <taxon>Euthyneura</taxon>
        <taxon>Panpulmonata</taxon>
        <taxon>Hygrophila</taxon>
        <taxon>Lymnaeoidea</taxon>
        <taxon>Planorbidae</taxon>
        <taxon>Biomphalaria</taxon>
    </lineage>
</organism>
<dbReference type="AlphaFoldDB" id="A0A9W2YCP3"/>
<reference evidence="3 4" key="1">
    <citation type="submission" date="2025-04" db="UniProtKB">
        <authorList>
            <consortium name="RefSeq"/>
        </authorList>
    </citation>
    <scope>IDENTIFICATION</scope>
</reference>
<accession>A0A9W2YCP3</accession>
<evidence type="ECO:0000313" key="6">
    <source>
        <dbReference type="RefSeq" id="XP_055860474.1"/>
    </source>
</evidence>
<dbReference type="PANTHER" id="PTHR21520">
    <property type="entry name" value="GLUTAMATE-RICH PROTEIN 2"/>
    <property type="match status" value="1"/>
</dbReference>
<feature type="compositionally biased region" description="Acidic residues" evidence="1">
    <location>
        <begin position="263"/>
        <end position="298"/>
    </location>
</feature>
<feature type="compositionally biased region" description="Polar residues" evidence="1">
    <location>
        <begin position="307"/>
        <end position="317"/>
    </location>
</feature>
<sequence length="354" mass="39750">MDLNPALSARSTPSARKLIKQSGSLEIIKGDANTVTACQSSSTGCFSSDASSRPWSRSSVGSVPPRPESASGRGVSTPTKQISLQAVRRKDDSIFPYNDKDFKVSKYDLLIKNTLDKMEHADKLQHWEDDQTSQGQKSQHATKLRLPVENLLQEKAFKDEEYKFDFISSINVKKVGNLKIADDKEDSDEDNKSDGEESAPVERRAPNELLMEFIDCLMKKDYKNAEKLCQMILLFEPKNPEALKFQPLLQRKLKLDERAALAGDDEDDDESSSDDSDEDSFDDSDDMTSSDESTDLEEKEDKEKELNTISEQSKVAQNPARTILQMIFGGDSPEFINPDTKIDLAEEIKKLDDF</sequence>
<feature type="compositionally biased region" description="Polar residues" evidence="1">
    <location>
        <begin position="37"/>
        <end position="46"/>
    </location>
</feature>
<name>A0A9W2YCP3_BIOGL</name>
<dbReference type="InterPro" id="IPR026703">
    <property type="entry name" value="ERICH2"/>
</dbReference>
<feature type="compositionally biased region" description="Low complexity" evidence="1">
    <location>
        <begin position="47"/>
        <end position="63"/>
    </location>
</feature>
<evidence type="ECO:0000256" key="1">
    <source>
        <dbReference type="SAM" id="MobiDB-lite"/>
    </source>
</evidence>
<dbReference type="OMA" id="LMEFLEC"/>
<evidence type="ECO:0000313" key="2">
    <source>
        <dbReference type="Proteomes" id="UP001165740"/>
    </source>
</evidence>
<feature type="region of interest" description="Disordered" evidence="1">
    <location>
        <begin position="37"/>
        <end position="78"/>
    </location>
</feature>
<feature type="region of interest" description="Disordered" evidence="1">
    <location>
        <begin position="261"/>
        <end position="317"/>
    </location>
</feature>
<dbReference type="RefSeq" id="XP_055860474.1">
    <property type="nucleotide sequence ID" value="XM_056004499.1"/>
</dbReference>
<evidence type="ECO:0000313" key="3">
    <source>
        <dbReference type="RefSeq" id="XP_055860471.1"/>
    </source>
</evidence>
<dbReference type="RefSeq" id="XP_055860473.1">
    <property type="nucleotide sequence ID" value="XM_056004498.1"/>
</dbReference>
<proteinExistence type="predicted"/>
<dbReference type="RefSeq" id="XP_055860471.1">
    <property type="nucleotide sequence ID" value="XM_056004496.1"/>
</dbReference>
<protein>
    <submittedName>
        <fullName evidence="3 4">Uncharacterized protein DDB_G0283697-like</fullName>
    </submittedName>
</protein>
<evidence type="ECO:0000313" key="4">
    <source>
        <dbReference type="RefSeq" id="XP_055860472.1"/>
    </source>
</evidence>
<dbReference type="Proteomes" id="UP001165740">
    <property type="component" value="Chromosome 11"/>
</dbReference>
<keyword evidence="2" id="KW-1185">Reference proteome</keyword>
<dbReference type="RefSeq" id="XP_055860472.1">
    <property type="nucleotide sequence ID" value="XM_056004497.1"/>
</dbReference>
<evidence type="ECO:0000313" key="5">
    <source>
        <dbReference type="RefSeq" id="XP_055860473.1"/>
    </source>
</evidence>
<dbReference type="OrthoDB" id="9950633at2759"/>